<dbReference type="AlphaFoldDB" id="A0A3B0ZCE9"/>
<dbReference type="InterPro" id="IPR045247">
    <property type="entry name" value="Oye-like"/>
</dbReference>
<evidence type="ECO:0000313" key="5">
    <source>
        <dbReference type="EMBL" id="VAW91078.1"/>
    </source>
</evidence>
<evidence type="ECO:0000256" key="3">
    <source>
        <dbReference type="ARBA" id="ARBA00023002"/>
    </source>
</evidence>
<dbReference type="NCBIfam" id="NF007899">
    <property type="entry name" value="PRK10605.1"/>
    <property type="match status" value="1"/>
</dbReference>
<sequence length="363" mass="40011">MTTTTLFTPLKLGSLALPNRIVMAPLTRNRADKDNAPQQLQIEYYSQRASAGLIITEASQVSEQAVGYPSTPGIHHPVQVSAWRTVTDAVHAKGGRIFLQLWHVGRISHPSLQPENQLPVAPSAIKPAGEAITYDGMQEFVEPRALELEDIKDIVQQFQSAAHNAKIAGFDGVEIHAANGYLLDQFLRDGTNKRQDEYGGSVKNRSRFITQVIEAVLQEWPANQVGIRLSPENTFNDIQDSQPQATFNAVTEQINQYGLAYLHVLEGDMGGALKQVDYSQIKSRFDGVYMANNGYTKTSAQQSIEQQQSDLVAFGSLYIANPDLVERFANDSELNTPDTETFYGGGAKGYTDYPFKESVKAIA</sequence>
<keyword evidence="3" id="KW-0560">Oxidoreductase</keyword>
<dbReference type="PANTHER" id="PTHR22893">
    <property type="entry name" value="NADH OXIDOREDUCTASE-RELATED"/>
    <property type="match status" value="1"/>
</dbReference>
<dbReference type="Pfam" id="PF00724">
    <property type="entry name" value="Oxidored_FMN"/>
    <property type="match status" value="1"/>
</dbReference>
<dbReference type="GO" id="GO:0016628">
    <property type="term" value="F:oxidoreductase activity, acting on the CH-CH group of donors, NAD or NADP as acceptor"/>
    <property type="evidence" value="ECO:0007669"/>
    <property type="project" value="UniProtKB-ARBA"/>
</dbReference>
<evidence type="ECO:0000259" key="4">
    <source>
        <dbReference type="Pfam" id="PF00724"/>
    </source>
</evidence>
<organism evidence="5">
    <name type="scientific">hydrothermal vent metagenome</name>
    <dbReference type="NCBI Taxonomy" id="652676"/>
    <lineage>
        <taxon>unclassified sequences</taxon>
        <taxon>metagenomes</taxon>
        <taxon>ecological metagenomes</taxon>
    </lineage>
</organism>
<dbReference type="Gene3D" id="3.20.20.70">
    <property type="entry name" value="Aldolase class I"/>
    <property type="match status" value="1"/>
</dbReference>
<proteinExistence type="inferred from homology"/>
<accession>A0A3B0ZCE9</accession>
<dbReference type="InterPro" id="IPR013785">
    <property type="entry name" value="Aldolase_TIM"/>
</dbReference>
<name>A0A3B0ZCE9_9ZZZZ</name>
<feature type="domain" description="NADH:flavin oxidoreductase/NADH oxidase N-terminal" evidence="4">
    <location>
        <begin position="6"/>
        <end position="334"/>
    </location>
</feature>
<dbReference type="GO" id="GO:0005829">
    <property type="term" value="C:cytosol"/>
    <property type="evidence" value="ECO:0007669"/>
    <property type="project" value="TreeGrafter"/>
</dbReference>
<dbReference type="FunFam" id="3.20.20.70:FF:000059">
    <property type="entry name" value="N-ethylmaleimide reductase, FMN-linked"/>
    <property type="match status" value="1"/>
</dbReference>
<dbReference type="EMBL" id="UOFS01000006">
    <property type="protein sequence ID" value="VAW91078.1"/>
    <property type="molecule type" value="Genomic_DNA"/>
</dbReference>
<dbReference type="SUPFAM" id="SSF51395">
    <property type="entry name" value="FMN-linked oxidoreductases"/>
    <property type="match status" value="1"/>
</dbReference>
<evidence type="ECO:0000256" key="2">
    <source>
        <dbReference type="ARBA" id="ARBA00005979"/>
    </source>
</evidence>
<gene>
    <name evidence="5" type="ORF">MNBD_GAMMA22-2617</name>
</gene>
<protein>
    <submittedName>
        <fullName evidence="5">COG1902: NADH:flavin oxidoreductases, Old Yellow Enzyme family</fullName>
    </submittedName>
</protein>
<reference evidence="5" key="1">
    <citation type="submission" date="2018-06" db="EMBL/GenBank/DDBJ databases">
        <authorList>
            <person name="Zhirakovskaya E."/>
        </authorList>
    </citation>
    <scope>NUCLEOTIDE SEQUENCE</scope>
</reference>
<dbReference type="CDD" id="cd02933">
    <property type="entry name" value="OYE_like_FMN"/>
    <property type="match status" value="1"/>
</dbReference>
<dbReference type="PANTHER" id="PTHR22893:SF91">
    <property type="entry name" value="NADPH DEHYDROGENASE 2-RELATED"/>
    <property type="match status" value="1"/>
</dbReference>
<evidence type="ECO:0000256" key="1">
    <source>
        <dbReference type="ARBA" id="ARBA00001917"/>
    </source>
</evidence>
<dbReference type="GO" id="GO:0010181">
    <property type="term" value="F:FMN binding"/>
    <property type="evidence" value="ECO:0007669"/>
    <property type="project" value="InterPro"/>
</dbReference>
<comment type="similarity">
    <text evidence="2">Belongs to the NADH:flavin oxidoreductase/NADH oxidase family.</text>
</comment>
<comment type="cofactor">
    <cofactor evidence="1">
        <name>FMN</name>
        <dbReference type="ChEBI" id="CHEBI:58210"/>
    </cofactor>
</comment>
<dbReference type="InterPro" id="IPR001155">
    <property type="entry name" value="OxRdtase_FMN_N"/>
</dbReference>